<name>A0A1F7RXE9_9BACT</name>
<proteinExistence type="predicted"/>
<protein>
    <submittedName>
        <fullName evidence="1">Uncharacterized protein</fullName>
    </submittedName>
</protein>
<evidence type="ECO:0000313" key="2">
    <source>
        <dbReference type="Proteomes" id="UP000178435"/>
    </source>
</evidence>
<dbReference type="EMBL" id="MGDF01000056">
    <property type="protein sequence ID" value="OGL46236.1"/>
    <property type="molecule type" value="Genomic_DNA"/>
</dbReference>
<organism evidence="1 2">
    <name type="scientific">Candidatus Schekmanbacteria bacterium RBG_16_38_11</name>
    <dbReference type="NCBI Taxonomy" id="1817880"/>
    <lineage>
        <taxon>Bacteria</taxon>
        <taxon>Candidatus Schekmaniibacteriota</taxon>
    </lineage>
</organism>
<dbReference type="Proteomes" id="UP000178435">
    <property type="component" value="Unassembled WGS sequence"/>
</dbReference>
<comment type="caution">
    <text evidence="1">The sequence shown here is derived from an EMBL/GenBank/DDBJ whole genome shotgun (WGS) entry which is preliminary data.</text>
</comment>
<gene>
    <name evidence="1" type="ORF">A2149_03595</name>
</gene>
<accession>A0A1F7RXE9</accession>
<reference evidence="1 2" key="1">
    <citation type="journal article" date="2016" name="Nat. Commun.">
        <title>Thousands of microbial genomes shed light on interconnected biogeochemical processes in an aquifer system.</title>
        <authorList>
            <person name="Anantharaman K."/>
            <person name="Brown C.T."/>
            <person name="Hug L.A."/>
            <person name="Sharon I."/>
            <person name="Castelle C.J."/>
            <person name="Probst A.J."/>
            <person name="Thomas B.C."/>
            <person name="Singh A."/>
            <person name="Wilkins M.J."/>
            <person name="Karaoz U."/>
            <person name="Brodie E.L."/>
            <person name="Williams K.H."/>
            <person name="Hubbard S.S."/>
            <person name="Banfield J.F."/>
        </authorList>
    </citation>
    <scope>NUCLEOTIDE SEQUENCE [LARGE SCALE GENOMIC DNA]</scope>
</reference>
<dbReference type="AlphaFoldDB" id="A0A1F7RXE9"/>
<evidence type="ECO:0000313" key="1">
    <source>
        <dbReference type="EMBL" id="OGL46236.1"/>
    </source>
</evidence>
<sequence>MSVIEALDRSIIPAEVDNIRELINAKRMESNFFIRKKRKKTSAVAKVADQKRAANSLIPNIL</sequence>